<dbReference type="PANTHER" id="PTHR47507">
    <property type="entry name" value="BARRIER TO AUTOINTEGRATION FACTOR 2"/>
    <property type="match status" value="1"/>
</dbReference>
<sequence length="95" mass="10610">MCGVGMSSTSQKHRNFVSEPMCDKPVQDLAGIGEVLGSRLEAKGYDRAYVVLGQFLVLKKNKELFIDWLKDICGANGKQALDCYQCLADWCDEFL</sequence>
<gene>
    <name evidence="3" type="ORF">LAZ67_4001076</name>
</gene>
<evidence type="ECO:0000313" key="3">
    <source>
        <dbReference type="EMBL" id="UYV66265.1"/>
    </source>
</evidence>
<comment type="subcellular location">
    <subcellularLocation>
        <location evidence="1">Nucleus</location>
    </subcellularLocation>
</comment>
<dbReference type="InterPro" id="IPR051387">
    <property type="entry name" value="BAF"/>
</dbReference>
<dbReference type="Proteomes" id="UP001235939">
    <property type="component" value="Chromosome 04"/>
</dbReference>
<accession>A0ABY6KBZ1</accession>
<dbReference type="SUPFAM" id="SSF47798">
    <property type="entry name" value="Barrier-to-autointegration factor, BAF"/>
    <property type="match status" value="1"/>
</dbReference>
<dbReference type="Gene3D" id="1.10.150.40">
    <property type="entry name" value="Barrier-to-autointegration factor, BAF"/>
    <property type="match status" value="1"/>
</dbReference>
<organism evidence="3 4">
    <name type="scientific">Cordylochernes scorpioides</name>
    <dbReference type="NCBI Taxonomy" id="51811"/>
    <lineage>
        <taxon>Eukaryota</taxon>
        <taxon>Metazoa</taxon>
        <taxon>Ecdysozoa</taxon>
        <taxon>Arthropoda</taxon>
        <taxon>Chelicerata</taxon>
        <taxon>Arachnida</taxon>
        <taxon>Pseudoscorpiones</taxon>
        <taxon>Cheliferoidea</taxon>
        <taxon>Chernetidae</taxon>
        <taxon>Cordylochernes</taxon>
    </lineage>
</organism>
<protein>
    <submittedName>
        <fullName evidence="3">BANF1</fullName>
    </submittedName>
</protein>
<reference evidence="3 4" key="1">
    <citation type="submission" date="2022-01" db="EMBL/GenBank/DDBJ databases">
        <title>A chromosomal length assembly of Cordylochernes scorpioides.</title>
        <authorList>
            <person name="Zeh D."/>
            <person name="Zeh J."/>
        </authorList>
    </citation>
    <scope>NUCLEOTIDE SEQUENCE [LARGE SCALE GENOMIC DNA]</scope>
    <source>
        <strain evidence="3">IN4F17</strain>
        <tissue evidence="3">Whole Body</tissue>
    </source>
</reference>
<evidence type="ECO:0000313" key="4">
    <source>
        <dbReference type="Proteomes" id="UP001235939"/>
    </source>
</evidence>
<dbReference type="Pfam" id="PF02961">
    <property type="entry name" value="SAM_BAF"/>
    <property type="match status" value="1"/>
</dbReference>
<dbReference type="InterPro" id="IPR004122">
    <property type="entry name" value="BAF_prot"/>
</dbReference>
<name>A0ABY6KBZ1_9ARAC</name>
<keyword evidence="2" id="KW-0539">Nucleus</keyword>
<dbReference type="SMART" id="SM01023">
    <property type="entry name" value="BAF"/>
    <property type="match status" value="1"/>
</dbReference>
<keyword evidence="4" id="KW-1185">Reference proteome</keyword>
<evidence type="ECO:0000256" key="2">
    <source>
        <dbReference type="ARBA" id="ARBA00023242"/>
    </source>
</evidence>
<evidence type="ECO:0000256" key="1">
    <source>
        <dbReference type="ARBA" id="ARBA00004123"/>
    </source>
</evidence>
<dbReference type="EMBL" id="CP092866">
    <property type="protein sequence ID" value="UYV66265.1"/>
    <property type="molecule type" value="Genomic_DNA"/>
</dbReference>
<dbReference type="InterPro" id="IPR036617">
    <property type="entry name" value="BAF_sf"/>
</dbReference>
<dbReference type="PANTHER" id="PTHR47507:SF6">
    <property type="entry name" value="BARRIER-TO-AUTOINTEGRATION FACTOR"/>
    <property type="match status" value="1"/>
</dbReference>
<proteinExistence type="predicted"/>